<evidence type="ECO:0000256" key="1">
    <source>
        <dbReference type="SAM" id="Phobius"/>
    </source>
</evidence>
<reference evidence="3" key="1">
    <citation type="submission" date="2008-04" db="EMBL/GenBank/DDBJ databases">
        <title>Complete sequence of chromosome of Nostoc punctiforme ATCC 29133.</title>
        <authorList>
            <consortium name="US DOE Joint Genome Institute"/>
            <person name="Copeland A."/>
            <person name="Lucas S."/>
            <person name="Lapidus A."/>
            <person name="Glavina del Rio T."/>
            <person name="Dalin E."/>
            <person name="Tice H."/>
            <person name="Pitluck S."/>
            <person name="Chain P."/>
            <person name="Malfatti S."/>
            <person name="Shin M."/>
            <person name="Vergez L."/>
            <person name="Schmutz J."/>
            <person name="Larimer F."/>
            <person name="Land M."/>
            <person name="Hauser L."/>
            <person name="Kyrpides N."/>
            <person name="Kim E."/>
            <person name="Meeks J.C."/>
            <person name="Elhai J."/>
            <person name="Campbell E.L."/>
            <person name="Thiel T."/>
            <person name="Longmire J."/>
            <person name="Potts M."/>
            <person name="Atlas R."/>
        </authorList>
    </citation>
    <scope>NUCLEOTIDE SEQUENCE [LARGE SCALE GENOMIC DNA]</scope>
    <source>
        <strain evidence="3">ATCC 29133 / PCC 73102</strain>
    </source>
</reference>
<dbReference type="HOGENOM" id="CLU_2356933_0_0_3"/>
<feature type="transmembrane region" description="Helical" evidence="1">
    <location>
        <begin position="12"/>
        <end position="31"/>
    </location>
</feature>
<dbReference type="Proteomes" id="UP000001191">
    <property type="component" value="Chromosome"/>
</dbReference>
<evidence type="ECO:0000313" key="3">
    <source>
        <dbReference type="Proteomes" id="UP000001191"/>
    </source>
</evidence>
<name>B2J524_NOSP7</name>
<keyword evidence="1" id="KW-0472">Membrane</keyword>
<proteinExistence type="predicted"/>
<sequence length="96" mass="11807">MMEKHLRVLWNLFINHLDMTMILFVGVNVPFPTLTIKPLYPTKLSGTRDAENDRLRWAERHRLLRYSPLFHLFQQTHPRLRELRIITVYNNDYYFY</sequence>
<keyword evidence="1" id="KW-1133">Transmembrane helix</keyword>
<reference evidence="2 3" key="2">
    <citation type="journal article" date="2013" name="Plant Physiol.">
        <title>A Nostoc punctiforme Sugar Transporter Necessary to Establish a Cyanobacterium-Plant Symbiosis.</title>
        <authorList>
            <person name="Ekman M."/>
            <person name="Picossi S."/>
            <person name="Campbell E.L."/>
            <person name="Meeks J.C."/>
            <person name="Flores E."/>
        </authorList>
    </citation>
    <scope>NUCLEOTIDE SEQUENCE [LARGE SCALE GENOMIC DNA]</scope>
    <source>
        <strain evidence="3">ATCC 29133 / PCC 73102</strain>
    </source>
</reference>
<protein>
    <submittedName>
        <fullName evidence="2">Uncharacterized protein</fullName>
    </submittedName>
</protein>
<dbReference type="EMBL" id="CP001037">
    <property type="protein sequence ID" value="ACC80684.1"/>
    <property type="molecule type" value="Genomic_DNA"/>
</dbReference>
<gene>
    <name evidence="2" type="ordered locus">Npun_F2064</name>
</gene>
<keyword evidence="1" id="KW-0812">Transmembrane</keyword>
<dbReference type="KEGG" id="npu:Npun_F2064"/>
<organism evidence="2 3">
    <name type="scientific">Nostoc punctiforme (strain ATCC 29133 / PCC 73102)</name>
    <dbReference type="NCBI Taxonomy" id="63737"/>
    <lineage>
        <taxon>Bacteria</taxon>
        <taxon>Bacillati</taxon>
        <taxon>Cyanobacteriota</taxon>
        <taxon>Cyanophyceae</taxon>
        <taxon>Nostocales</taxon>
        <taxon>Nostocaceae</taxon>
        <taxon>Nostoc</taxon>
    </lineage>
</organism>
<keyword evidence="3" id="KW-1185">Reference proteome</keyword>
<accession>B2J524</accession>
<dbReference type="EnsemblBacteria" id="ACC80684">
    <property type="protein sequence ID" value="ACC80684"/>
    <property type="gene ID" value="Npun_F2064"/>
</dbReference>
<dbReference type="AlphaFoldDB" id="B2J524"/>
<evidence type="ECO:0000313" key="2">
    <source>
        <dbReference type="EMBL" id="ACC80684.1"/>
    </source>
</evidence>